<feature type="transmembrane region" description="Helical" evidence="1">
    <location>
        <begin position="99"/>
        <end position="116"/>
    </location>
</feature>
<keyword evidence="3" id="KW-1185">Reference proteome</keyword>
<dbReference type="EMBL" id="BAABJY010000002">
    <property type="protein sequence ID" value="GAA4861339.1"/>
    <property type="molecule type" value="Genomic_DNA"/>
</dbReference>
<evidence type="ECO:0000256" key="1">
    <source>
        <dbReference type="SAM" id="Phobius"/>
    </source>
</evidence>
<evidence type="ECO:0000313" key="2">
    <source>
        <dbReference type="EMBL" id="GAA4861339.1"/>
    </source>
</evidence>
<name>A0ABP9E188_9GAMM</name>
<feature type="transmembrane region" description="Helical" evidence="1">
    <location>
        <begin position="71"/>
        <end position="93"/>
    </location>
</feature>
<evidence type="ECO:0000313" key="3">
    <source>
        <dbReference type="Proteomes" id="UP001501323"/>
    </source>
</evidence>
<proteinExistence type="predicted"/>
<feature type="transmembrane region" description="Helical" evidence="1">
    <location>
        <begin position="39"/>
        <end position="59"/>
    </location>
</feature>
<feature type="transmembrane region" description="Helical" evidence="1">
    <location>
        <begin position="12"/>
        <end position="33"/>
    </location>
</feature>
<keyword evidence="1" id="KW-1133">Transmembrane helix</keyword>
<dbReference type="Proteomes" id="UP001501323">
    <property type="component" value="Unassembled WGS sequence"/>
</dbReference>
<keyword evidence="1" id="KW-0812">Transmembrane</keyword>
<keyword evidence="1" id="KW-0472">Membrane</keyword>
<dbReference type="RefSeq" id="WP_345294586.1">
    <property type="nucleotide sequence ID" value="NZ_BAABJY010000002.1"/>
</dbReference>
<comment type="caution">
    <text evidence="2">The sequence shown here is derived from an EMBL/GenBank/DDBJ whole genome shotgun (WGS) entry which is preliminary data.</text>
</comment>
<evidence type="ECO:0008006" key="4">
    <source>
        <dbReference type="Google" id="ProtNLM"/>
    </source>
</evidence>
<accession>A0ABP9E188</accession>
<protein>
    <recommendedName>
        <fullName evidence="4">DUF3147 family protein</fullName>
    </recommendedName>
</protein>
<reference evidence="3" key="1">
    <citation type="journal article" date="2019" name="Int. J. Syst. Evol. Microbiol.">
        <title>The Global Catalogue of Microorganisms (GCM) 10K type strain sequencing project: providing services to taxonomists for standard genome sequencing and annotation.</title>
        <authorList>
            <consortium name="The Broad Institute Genomics Platform"/>
            <consortium name="The Broad Institute Genome Sequencing Center for Infectious Disease"/>
            <person name="Wu L."/>
            <person name="Ma J."/>
        </authorList>
    </citation>
    <scope>NUCLEOTIDE SEQUENCE [LARGE SCALE GENOMIC DNA]</scope>
    <source>
        <strain evidence="3">JCM 18392</strain>
    </source>
</reference>
<sequence>MTLPSDFKAISLGTIAYVIGYGACLLLGSLFPHEPYSPLWLLSVGLVLLVPFASGAFAARWVQSNAQGHGALVGFLGTAVCLAFLILGVRISIPLLTAAAWLVGAAFLAGLGAYFLERRQLGR</sequence>
<organism evidence="2 3">
    <name type="scientific">Luteimonas vadosa</name>
    <dbReference type="NCBI Taxonomy" id="1165507"/>
    <lineage>
        <taxon>Bacteria</taxon>
        <taxon>Pseudomonadati</taxon>
        <taxon>Pseudomonadota</taxon>
        <taxon>Gammaproteobacteria</taxon>
        <taxon>Lysobacterales</taxon>
        <taxon>Lysobacteraceae</taxon>
        <taxon>Luteimonas</taxon>
    </lineage>
</organism>
<gene>
    <name evidence="2" type="ORF">GCM10023332_11620</name>
</gene>